<dbReference type="Gene3D" id="3.40.1190.10">
    <property type="entry name" value="Mur-like, catalytic domain"/>
    <property type="match status" value="1"/>
</dbReference>
<comment type="caution">
    <text evidence="13">The sequence shown here is derived from an EMBL/GenBank/DDBJ whole genome shotgun (WGS) entry which is preliminary data.</text>
</comment>
<dbReference type="Pfam" id="PF08245">
    <property type="entry name" value="Mur_ligase_M"/>
    <property type="match status" value="1"/>
</dbReference>
<evidence type="ECO:0000256" key="9">
    <source>
        <dbReference type="ARBA" id="ARBA00047493"/>
    </source>
</evidence>
<dbReference type="GO" id="GO:0005737">
    <property type="term" value="C:cytoplasm"/>
    <property type="evidence" value="ECO:0007669"/>
    <property type="project" value="TreeGrafter"/>
</dbReference>
<dbReference type="Pfam" id="PF02875">
    <property type="entry name" value="Mur_ligase_C"/>
    <property type="match status" value="1"/>
</dbReference>
<proteinExistence type="inferred from homology"/>
<dbReference type="PANTHER" id="PTHR11136">
    <property type="entry name" value="FOLYLPOLYGLUTAMATE SYNTHASE-RELATED"/>
    <property type="match status" value="1"/>
</dbReference>
<dbReference type="NCBIfam" id="TIGR01499">
    <property type="entry name" value="folC"/>
    <property type="match status" value="1"/>
</dbReference>
<keyword evidence="4" id="KW-0479">Metal-binding</keyword>
<keyword evidence="5" id="KW-0547">Nucleotide-binding</keyword>
<reference evidence="13 14" key="1">
    <citation type="submission" date="2019-04" db="EMBL/GenBank/DDBJ databases">
        <authorList>
            <person name="Jiang L."/>
        </authorList>
    </citation>
    <scope>NUCLEOTIDE SEQUENCE [LARGE SCALE GENOMIC DNA]</scope>
    <source>
        <strain evidence="13 14">YIM 131853</strain>
    </source>
</reference>
<dbReference type="InterPro" id="IPR036565">
    <property type="entry name" value="Mur-like_cat_sf"/>
</dbReference>
<evidence type="ECO:0000256" key="10">
    <source>
        <dbReference type="SAM" id="MobiDB-lite"/>
    </source>
</evidence>
<feature type="domain" description="Mur ligase central" evidence="12">
    <location>
        <begin position="119"/>
        <end position="349"/>
    </location>
</feature>
<evidence type="ECO:0000256" key="8">
    <source>
        <dbReference type="ARBA" id="ARBA00030592"/>
    </source>
</evidence>
<feature type="compositionally biased region" description="Acidic residues" evidence="10">
    <location>
        <begin position="27"/>
        <end position="45"/>
    </location>
</feature>
<evidence type="ECO:0000256" key="7">
    <source>
        <dbReference type="ARBA" id="ARBA00022842"/>
    </source>
</evidence>
<dbReference type="EC" id="6.3.2.17" evidence="2"/>
<organism evidence="13 14">
    <name type="scientific">Naasia lichenicola</name>
    <dbReference type="NCBI Taxonomy" id="2565933"/>
    <lineage>
        <taxon>Bacteria</taxon>
        <taxon>Bacillati</taxon>
        <taxon>Actinomycetota</taxon>
        <taxon>Actinomycetes</taxon>
        <taxon>Micrococcales</taxon>
        <taxon>Microbacteriaceae</taxon>
        <taxon>Naasia</taxon>
    </lineage>
</organism>
<feature type="domain" description="Mur ligase C-terminal" evidence="11">
    <location>
        <begin position="376"/>
        <end position="499"/>
    </location>
</feature>
<evidence type="ECO:0000313" key="13">
    <source>
        <dbReference type="EMBL" id="THG28684.1"/>
    </source>
</evidence>
<dbReference type="InterPro" id="IPR001645">
    <property type="entry name" value="Folylpolyglutamate_synth"/>
</dbReference>
<dbReference type="Proteomes" id="UP000309133">
    <property type="component" value="Unassembled WGS sequence"/>
</dbReference>
<keyword evidence="7" id="KW-0460">Magnesium</keyword>
<evidence type="ECO:0000259" key="12">
    <source>
        <dbReference type="Pfam" id="PF08245"/>
    </source>
</evidence>
<evidence type="ECO:0000256" key="3">
    <source>
        <dbReference type="ARBA" id="ARBA00022598"/>
    </source>
</evidence>
<dbReference type="AlphaFoldDB" id="A0A4S4FG65"/>
<accession>A0A4S4FG65</accession>
<comment type="similarity">
    <text evidence="1">Belongs to the folylpolyglutamate synthase family.</text>
</comment>
<dbReference type="EMBL" id="SSSM01000006">
    <property type="protein sequence ID" value="THG28684.1"/>
    <property type="molecule type" value="Genomic_DNA"/>
</dbReference>
<evidence type="ECO:0000256" key="6">
    <source>
        <dbReference type="ARBA" id="ARBA00022840"/>
    </source>
</evidence>
<keyword evidence="14" id="KW-1185">Reference proteome</keyword>
<evidence type="ECO:0000259" key="11">
    <source>
        <dbReference type="Pfam" id="PF02875"/>
    </source>
</evidence>
<keyword evidence="3" id="KW-0436">Ligase</keyword>
<dbReference type="OrthoDB" id="9809356at2"/>
<dbReference type="Gene3D" id="3.90.190.20">
    <property type="entry name" value="Mur ligase, C-terminal domain"/>
    <property type="match status" value="1"/>
</dbReference>
<protein>
    <recommendedName>
        <fullName evidence="2">tetrahydrofolate synthase</fullName>
        <ecNumber evidence="2">6.3.2.17</ecNumber>
    </recommendedName>
    <alternativeName>
        <fullName evidence="8">Tetrahydrofolylpolyglutamate synthase</fullName>
    </alternativeName>
</protein>
<evidence type="ECO:0000256" key="4">
    <source>
        <dbReference type="ARBA" id="ARBA00022723"/>
    </source>
</evidence>
<dbReference type="SUPFAM" id="SSF53623">
    <property type="entry name" value="MurD-like peptide ligases, catalytic domain"/>
    <property type="match status" value="1"/>
</dbReference>
<evidence type="ECO:0000313" key="14">
    <source>
        <dbReference type="Proteomes" id="UP000309133"/>
    </source>
</evidence>
<feature type="compositionally biased region" description="Basic and acidic residues" evidence="10">
    <location>
        <begin position="46"/>
        <end position="70"/>
    </location>
</feature>
<dbReference type="InterPro" id="IPR036615">
    <property type="entry name" value="Mur_ligase_C_dom_sf"/>
</dbReference>
<comment type="catalytic activity">
    <reaction evidence="9">
        <text>(6S)-5,6,7,8-tetrahydrofolyl-(gamma-L-Glu)(n) + L-glutamate + ATP = (6S)-5,6,7,8-tetrahydrofolyl-(gamma-L-Glu)(n+1) + ADP + phosphate + H(+)</text>
        <dbReference type="Rhea" id="RHEA:10580"/>
        <dbReference type="Rhea" id="RHEA-COMP:14738"/>
        <dbReference type="Rhea" id="RHEA-COMP:14740"/>
        <dbReference type="ChEBI" id="CHEBI:15378"/>
        <dbReference type="ChEBI" id="CHEBI:29985"/>
        <dbReference type="ChEBI" id="CHEBI:30616"/>
        <dbReference type="ChEBI" id="CHEBI:43474"/>
        <dbReference type="ChEBI" id="CHEBI:141005"/>
        <dbReference type="ChEBI" id="CHEBI:456216"/>
        <dbReference type="EC" id="6.3.2.17"/>
    </reaction>
</comment>
<dbReference type="PANTHER" id="PTHR11136:SF0">
    <property type="entry name" value="DIHYDROFOLATE SYNTHETASE-RELATED"/>
    <property type="match status" value="1"/>
</dbReference>
<keyword evidence="6" id="KW-0067">ATP-binding</keyword>
<evidence type="ECO:0000256" key="2">
    <source>
        <dbReference type="ARBA" id="ARBA00013025"/>
    </source>
</evidence>
<name>A0A4S4FG65_9MICO</name>
<sequence length="516" mass="55057">MPDQEDAVPNDSLSADDRDRDDRDRDDLPDDGLDGVDDPFDGGSDDDFRVDNLRVDDSDRDDLKPVDEDADEYRELADEVYEELLQRLGEGSPQPRLEPVRRVVELLGDPHRAYPIVHITGTNGKTSTSRMIESLLRAHELSTGLLTSPHLARFSERILINGEPISDERLVANWRDIEPYIAMIDAGLEEADEPAITYFEAIVILAFASFADAPVDVAVIEVGMGGEWDATNVADGQVAVFAPIALDHEKRLGATVAEIARTKSGIIKPLASVVSAAQDPSALAELERAVVLSEAHLAVEGIDFGVDSTVAVGGQLLTIRGRAGTYSDVFLPLYGAHQAHNAALAVAAVESFLGDAGTALAPELVVEGLGAATSPGRLQLVGVEPSVLVDAAHNPHGAVSLAEALQSYFTFDRITAVVGILEDKDADGMIRAMAPIVDRFIVTTAPSDRTTDAETLADLVIDIVGEERVSVEPYVRDALLAARESAKESANGAVVVFGSITLVGQAMEIAAAESWK</sequence>
<feature type="region of interest" description="Disordered" evidence="10">
    <location>
        <begin position="1"/>
        <end position="70"/>
    </location>
</feature>
<dbReference type="GO" id="GO:0005524">
    <property type="term" value="F:ATP binding"/>
    <property type="evidence" value="ECO:0007669"/>
    <property type="project" value="UniProtKB-KW"/>
</dbReference>
<dbReference type="GO" id="GO:0046872">
    <property type="term" value="F:metal ion binding"/>
    <property type="evidence" value="ECO:0007669"/>
    <property type="project" value="UniProtKB-KW"/>
</dbReference>
<dbReference type="GO" id="GO:0008841">
    <property type="term" value="F:dihydrofolate synthase activity"/>
    <property type="evidence" value="ECO:0007669"/>
    <property type="project" value="TreeGrafter"/>
</dbReference>
<dbReference type="GO" id="GO:0004326">
    <property type="term" value="F:tetrahydrofolylpolyglutamate synthase activity"/>
    <property type="evidence" value="ECO:0007669"/>
    <property type="project" value="UniProtKB-EC"/>
</dbReference>
<dbReference type="InterPro" id="IPR013221">
    <property type="entry name" value="Mur_ligase_cen"/>
</dbReference>
<dbReference type="InterPro" id="IPR004101">
    <property type="entry name" value="Mur_ligase_C"/>
</dbReference>
<dbReference type="SUPFAM" id="SSF53244">
    <property type="entry name" value="MurD-like peptide ligases, peptide-binding domain"/>
    <property type="match status" value="1"/>
</dbReference>
<gene>
    <name evidence="13" type="ORF">E6C64_18020</name>
</gene>
<feature type="compositionally biased region" description="Basic and acidic residues" evidence="10">
    <location>
        <begin position="15"/>
        <end position="26"/>
    </location>
</feature>
<evidence type="ECO:0000256" key="1">
    <source>
        <dbReference type="ARBA" id="ARBA00008276"/>
    </source>
</evidence>
<evidence type="ECO:0000256" key="5">
    <source>
        <dbReference type="ARBA" id="ARBA00022741"/>
    </source>
</evidence>